<protein>
    <submittedName>
        <fullName evidence="1">Uncharacterized protein</fullName>
    </submittedName>
</protein>
<reference evidence="2" key="1">
    <citation type="submission" date="2018-05" db="EMBL/GenBank/DDBJ databases">
        <authorList>
            <person name="Strepis N."/>
        </authorList>
    </citation>
    <scope>NUCLEOTIDE SEQUENCE [LARGE SCALE GENOMIC DNA]</scope>
</reference>
<dbReference type="EMBL" id="UNRR01000041">
    <property type="protein sequence ID" value="SYZ79906.1"/>
    <property type="molecule type" value="Genomic_DNA"/>
</dbReference>
<sequence>MWGGSCFRISGLAVRYCVSPKYKKTAHLVVRITNSRIPCDFFASIRLFLYLLPHVSWIFFDQGMYCSSTSLL</sequence>
<dbReference type="AlphaFoldDB" id="A0A383TIW3"/>
<proteinExistence type="predicted"/>
<name>A0A383TIW3_9LACT</name>
<organism evidence="1 2">
    <name type="scientific">Trichococcus shcherbakoviae</name>
    <dbReference type="NCBI Taxonomy" id="2094020"/>
    <lineage>
        <taxon>Bacteria</taxon>
        <taxon>Bacillati</taxon>
        <taxon>Bacillota</taxon>
        <taxon>Bacilli</taxon>
        <taxon>Lactobacillales</taxon>
        <taxon>Carnobacteriaceae</taxon>
        <taxon>Trichococcus</taxon>
    </lineage>
</organism>
<dbReference type="Proteomes" id="UP000262072">
    <property type="component" value="Unassembled WGS sequence"/>
</dbReference>
<accession>A0A383TIW3</accession>
<evidence type="ECO:0000313" key="2">
    <source>
        <dbReference type="Proteomes" id="UP000262072"/>
    </source>
</evidence>
<evidence type="ECO:0000313" key="1">
    <source>
        <dbReference type="EMBL" id="SYZ79906.1"/>
    </source>
</evidence>
<gene>
    <name evidence="1" type="ORF">TART1_2782</name>
</gene>